<feature type="compositionally biased region" description="Polar residues" evidence="1">
    <location>
        <begin position="30"/>
        <end position="54"/>
    </location>
</feature>
<sequence length="147" mass="16087">MAPLRGKRVRSTSPSAATTPVRKSACLEAQPSSSTRQSSAGLSIMSTDTDTSESWEALRAEAAERADSYEPQNRPDEGILKASLHACLQWLPERAVTGQMEVKHWIKCKRPADIPKGHVEAAHIIPISYASWDKASVISSQRSDHVH</sequence>
<accession>B0XWX7</accession>
<dbReference type="OrthoDB" id="2104739at2759"/>
<evidence type="ECO:0000256" key="1">
    <source>
        <dbReference type="SAM" id="MobiDB-lite"/>
    </source>
</evidence>
<dbReference type="Proteomes" id="UP000001699">
    <property type="component" value="Unassembled WGS sequence"/>
</dbReference>
<dbReference type="EMBL" id="DS499596">
    <property type="protein sequence ID" value="EDP52511.1"/>
    <property type="molecule type" value="Genomic_DNA"/>
</dbReference>
<protein>
    <recommendedName>
        <fullName evidence="4">HNH nuclease domain-containing protein</fullName>
    </recommendedName>
</protein>
<feature type="region of interest" description="Disordered" evidence="1">
    <location>
        <begin position="1"/>
        <end position="55"/>
    </location>
</feature>
<name>B0XWX7_ASPFC</name>
<evidence type="ECO:0000313" key="2">
    <source>
        <dbReference type="EMBL" id="EDP52511.1"/>
    </source>
</evidence>
<gene>
    <name evidence="2" type="ORF">AFUB_036770</name>
</gene>
<organism evidence="2 3">
    <name type="scientific">Aspergillus fumigatus (strain CBS 144.89 / FGSC A1163 / CEA10)</name>
    <name type="common">Neosartorya fumigata</name>
    <dbReference type="NCBI Taxonomy" id="451804"/>
    <lineage>
        <taxon>Eukaryota</taxon>
        <taxon>Fungi</taxon>
        <taxon>Dikarya</taxon>
        <taxon>Ascomycota</taxon>
        <taxon>Pezizomycotina</taxon>
        <taxon>Eurotiomycetes</taxon>
        <taxon>Eurotiomycetidae</taxon>
        <taxon>Eurotiales</taxon>
        <taxon>Aspergillaceae</taxon>
        <taxon>Aspergillus</taxon>
        <taxon>Aspergillus subgen. Fumigati</taxon>
    </lineage>
</organism>
<evidence type="ECO:0000313" key="3">
    <source>
        <dbReference type="Proteomes" id="UP000001699"/>
    </source>
</evidence>
<feature type="compositionally biased region" description="Basic residues" evidence="1">
    <location>
        <begin position="1"/>
        <end position="10"/>
    </location>
</feature>
<dbReference type="HOGENOM" id="CLU_1767650_0_0_1"/>
<reference evidence="2 3" key="1">
    <citation type="journal article" date="2008" name="PLoS Genet.">
        <title>Genomic islands in the pathogenic filamentous fungus Aspergillus fumigatus.</title>
        <authorList>
            <person name="Fedorova N.D."/>
            <person name="Khaldi N."/>
            <person name="Joardar V.S."/>
            <person name="Maiti R."/>
            <person name="Amedeo P."/>
            <person name="Anderson M.J."/>
            <person name="Crabtree J."/>
            <person name="Silva J.C."/>
            <person name="Badger J.H."/>
            <person name="Albarraq A."/>
            <person name="Angiuoli S."/>
            <person name="Bussey H."/>
            <person name="Bowyer P."/>
            <person name="Cotty P.J."/>
            <person name="Dyer P.S."/>
            <person name="Egan A."/>
            <person name="Galens K."/>
            <person name="Fraser-Liggett C.M."/>
            <person name="Haas B.J."/>
            <person name="Inman J.M."/>
            <person name="Kent R."/>
            <person name="Lemieux S."/>
            <person name="Malavazi I."/>
            <person name="Orvis J."/>
            <person name="Roemer T."/>
            <person name="Ronning C.M."/>
            <person name="Sundaram J.P."/>
            <person name="Sutton G."/>
            <person name="Turner G."/>
            <person name="Venter J.C."/>
            <person name="White O.R."/>
            <person name="Whitty B.R."/>
            <person name="Youngman P."/>
            <person name="Wolfe K.H."/>
            <person name="Goldman G.H."/>
            <person name="Wortman J.R."/>
            <person name="Jiang B."/>
            <person name="Denning D.W."/>
            <person name="Nierman W.C."/>
        </authorList>
    </citation>
    <scope>NUCLEOTIDE SEQUENCE [LARGE SCALE GENOMIC DNA]</scope>
    <source>
        <strain evidence="3">CBS 144.89 / FGSC A1163 / CEA10</strain>
    </source>
</reference>
<dbReference type="AlphaFoldDB" id="B0XWX7"/>
<dbReference type="VEuPathDB" id="FungiDB:AFUB_036770"/>
<evidence type="ECO:0008006" key="4">
    <source>
        <dbReference type="Google" id="ProtNLM"/>
    </source>
</evidence>
<proteinExistence type="predicted"/>
<keyword evidence="3" id="KW-1185">Reference proteome</keyword>